<proteinExistence type="predicted"/>
<dbReference type="STRING" id="768671.ThimaDRAFT_1796"/>
<sequence length="128" mass="13165">MIEVALGIGCDRGAAPATLKAALDQATAGLGPLQICCIASIDRKGDEPAILALADALRVPFRLFTAEALSGVSVPNPSRTVQRIMGTPSVSEAAALLASGASALLLPKYRYRGADGKHATVALALWIR</sequence>
<organism evidence="2 3">
    <name type="scientific">Thiocapsa marina 5811</name>
    <dbReference type="NCBI Taxonomy" id="768671"/>
    <lineage>
        <taxon>Bacteria</taxon>
        <taxon>Pseudomonadati</taxon>
        <taxon>Pseudomonadota</taxon>
        <taxon>Gammaproteobacteria</taxon>
        <taxon>Chromatiales</taxon>
        <taxon>Chromatiaceae</taxon>
        <taxon>Thiocapsa</taxon>
    </lineage>
</organism>
<dbReference type="Proteomes" id="UP000005459">
    <property type="component" value="Unassembled WGS sequence"/>
</dbReference>
<dbReference type="AlphaFoldDB" id="F9UA44"/>
<dbReference type="SUPFAM" id="SSF159664">
    <property type="entry name" value="CobE/GbiG C-terminal domain-like"/>
    <property type="match status" value="1"/>
</dbReference>
<protein>
    <submittedName>
        <fullName evidence="2">Cobalamin (Vitamin B12) biosynthesis CbiG protein</fullName>
    </submittedName>
</protein>
<dbReference type="PANTHER" id="PTHR37477:SF1">
    <property type="entry name" value="COBALT-PRECORRIN-5A HYDROLASE"/>
    <property type="match status" value="1"/>
</dbReference>
<reference evidence="2 3" key="1">
    <citation type="submission" date="2011-06" db="EMBL/GenBank/DDBJ databases">
        <title>The draft genome of Thiocapsa marina 5811.</title>
        <authorList>
            <consortium name="US DOE Joint Genome Institute (JGI-PGF)"/>
            <person name="Lucas S."/>
            <person name="Han J."/>
            <person name="Cheng J.-F."/>
            <person name="Goodwin L."/>
            <person name="Pitluck S."/>
            <person name="Peters L."/>
            <person name="Land M.L."/>
            <person name="Hauser L."/>
            <person name="Vogl K."/>
            <person name="Liu Z."/>
            <person name="Imhoff J."/>
            <person name="Thiel V."/>
            <person name="Frigaard N.-U."/>
            <person name="Bryant D."/>
            <person name="Woyke T.J."/>
        </authorList>
    </citation>
    <scope>NUCLEOTIDE SEQUENCE [LARGE SCALE GENOMIC DNA]</scope>
    <source>
        <strain evidence="2 3">5811</strain>
    </source>
</reference>
<evidence type="ECO:0000313" key="3">
    <source>
        <dbReference type="Proteomes" id="UP000005459"/>
    </source>
</evidence>
<dbReference type="InterPro" id="IPR036518">
    <property type="entry name" value="CobE/GbiG_C_sf"/>
</dbReference>
<dbReference type="Gene3D" id="3.30.420.180">
    <property type="entry name" value="CobE/GbiG C-terminal domain"/>
    <property type="match status" value="1"/>
</dbReference>
<evidence type="ECO:0000313" key="2">
    <source>
        <dbReference type="EMBL" id="EGV18992.1"/>
    </source>
</evidence>
<dbReference type="RefSeq" id="WP_007192672.1">
    <property type="nucleotide sequence ID" value="NZ_AFWV01000005.1"/>
</dbReference>
<accession>F9UA44</accession>
<dbReference type="eggNOG" id="COG2073">
    <property type="taxonomic scope" value="Bacteria"/>
</dbReference>
<dbReference type="InterPro" id="IPR052553">
    <property type="entry name" value="CbiG_hydrolase"/>
</dbReference>
<feature type="domain" description="CobE/GbiG C-terminal" evidence="1">
    <location>
        <begin position="5"/>
        <end position="124"/>
    </location>
</feature>
<evidence type="ECO:0000259" key="1">
    <source>
        <dbReference type="Pfam" id="PF01890"/>
    </source>
</evidence>
<dbReference type="InterPro" id="IPR002750">
    <property type="entry name" value="CobE/GbiG_C"/>
</dbReference>
<keyword evidence="3" id="KW-1185">Reference proteome</keyword>
<dbReference type="EMBL" id="AFWV01000005">
    <property type="protein sequence ID" value="EGV18992.1"/>
    <property type="molecule type" value="Genomic_DNA"/>
</dbReference>
<dbReference type="Pfam" id="PF01890">
    <property type="entry name" value="CbiG_C"/>
    <property type="match status" value="1"/>
</dbReference>
<dbReference type="OrthoDB" id="8527556at2"/>
<dbReference type="GO" id="GO:0009236">
    <property type="term" value="P:cobalamin biosynthetic process"/>
    <property type="evidence" value="ECO:0007669"/>
    <property type="project" value="InterPro"/>
</dbReference>
<dbReference type="PANTHER" id="PTHR37477">
    <property type="entry name" value="COBALT-PRECORRIN-5A HYDROLASE"/>
    <property type="match status" value="1"/>
</dbReference>
<gene>
    <name evidence="2" type="ORF">ThimaDRAFT_1796</name>
</gene>
<name>F9UA44_9GAMM</name>